<sequence>MMTAPLVKKNRRILVIDDNSAIQADFRKILGEPEAADAELDAFEAKLFGAKESEWFEIDAASQGEEGLAKVQRSIANGTPYAIAFVDVRMPPGWDGIETSRRIWEVDPYLQIVICTAYSDYSWDQMQEQINPGDRLLILKKPFDAIEVQQLANALTEKWRLAGEARMLLGDLERVVQQRTSALQQEMEERLKLEEIFRSQASLLDKARDAILVRDMDNRITYWNKSAEILYGWTAAEVIGRQSTEILRGEPTRFQEATAAVLRNGEWTGELGQHAKDGRDVLVESRWTLVRDSEGHARAVMSINTDIMEKKRMESHFLRSQRIESIGTLAGGIAHDLNNVLLPIILSIDLLRLSIKDAGQLNILASIESSARRGANMVQQVLSFARGVDGERHPLNPKGVVEDIRSFVQEAFPKNIEFYPQVQEDLPGFMGDATQVHQVLLNLFLNARDAMPDGGRLTLKVYGTQVGEMGMWAGTRIKGGAYIVFEITDTGTGISEAVQEKIFDPFFTTKDLGKGTGLGLSTVMAIVKSHDGFITVYSKPGNGTSFQVHFPSKTTGDSAPVQAPANTMPRGNGEIILLVDDEESVRFITQQTLQAYGYRVLSASDGSEAIAHYAEHGREVALVLTDMMMPVMDGPATIQVLKRMNPKVKIIAASGYTTDAEKVKAMGVNLYLHKPYTAMTVLSALTQVLKE</sequence>
<evidence type="ECO:0000256" key="1">
    <source>
        <dbReference type="ARBA" id="ARBA00000085"/>
    </source>
</evidence>
<evidence type="ECO:0000313" key="15">
    <source>
        <dbReference type="Proteomes" id="UP000295662"/>
    </source>
</evidence>
<dbReference type="SUPFAM" id="SSF55874">
    <property type="entry name" value="ATPase domain of HSP90 chaperone/DNA topoisomerase II/histidine kinase"/>
    <property type="match status" value="1"/>
</dbReference>
<dbReference type="Gene3D" id="3.30.450.20">
    <property type="entry name" value="PAS domain"/>
    <property type="match status" value="1"/>
</dbReference>
<evidence type="ECO:0000256" key="6">
    <source>
        <dbReference type="ARBA" id="ARBA00022777"/>
    </source>
</evidence>
<comment type="caution">
    <text evidence="14">The sequence shown here is derived from an EMBL/GenBank/DDBJ whole genome shotgun (WGS) entry which is preliminary data.</text>
</comment>
<evidence type="ECO:0000256" key="9">
    <source>
        <dbReference type="PROSITE-ProRule" id="PRU00169"/>
    </source>
</evidence>
<dbReference type="SUPFAM" id="SSF47384">
    <property type="entry name" value="Homodimeric domain of signal transducing histidine kinase"/>
    <property type="match status" value="1"/>
</dbReference>
<dbReference type="EC" id="2.7.13.3" evidence="2"/>
<accession>A0A4R7RJV4</accession>
<evidence type="ECO:0000259" key="13">
    <source>
        <dbReference type="PROSITE" id="PS50113"/>
    </source>
</evidence>
<evidence type="ECO:0000259" key="12">
    <source>
        <dbReference type="PROSITE" id="PS50112"/>
    </source>
</evidence>
<dbReference type="InterPro" id="IPR003594">
    <property type="entry name" value="HATPase_dom"/>
</dbReference>
<dbReference type="PANTHER" id="PTHR43065:SF46">
    <property type="entry name" value="C4-DICARBOXYLATE TRANSPORT SENSOR PROTEIN DCTB"/>
    <property type="match status" value="1"/>
</dbReference>
<dbReference type="PANTHER" id="PTHR43065">
    <property type="entry name" value="SENSOR HISTIDINE KINASE"/>
    <property type="match status" value="1"/>
</dbReference>
<dbReference type="InterPro" id="IPR000700">
    <property type="entry name" value="PAS-assoc_C"/>
</dbReference>
<dbReference type="PROSITE" id="PS50109">
    <property type="entry name" value="HIS_KIN"/>
    <property type="match status" value="1"/>
</dbReference>
<dbReference type="PROSITE" id="PS50112">
    <property type="entry name" value="PAS"/>
    <property type="match status" value="1"/>
</dbReference>
<evidence type="ECO:0000256" key="3">
    <source>
        <dbReference type="ARBA" id="ARBA00022553"/>
    </source>
</evidence>
<protein>
    <recommendedName>
        <fullName evidence="2">histidine kinase</fullName>
        <ecNumber evidence="2">2.7.13.3</ecNumber>
    </recommendedName>
</protein>
<feature type="domain" description="PAC" evidence="13">
    <location>
        <begin position="267"/>
        <end position="319"/>
    </location>
</feature>
<evidence type="ECO:0000259" key="11">
    <source>
        <dbReference type="PROSITE" id="PS50110"/>
    </source>
</evidence>
<keyword evidence="7" id="KW-0067">ATP-binding</keyword>
<dbReference type="InterPro" id="IPR036890">
    <property type="entry name" value="HATPase_C_sf"/>
</dbReference>
<dbReference type="InterPro" id="IPR013656">
    <property type="entry name" value="PAS_4"/>
</dbReference>
<dbReference type="EMBL" id="SOCA01000014">
    <property type="protein sequence ID" value="TDU63186.1"/>
    <property type="molecule type" value="Genomic_DNA"/>
</dbReference>
<evidence type="ECO:0000313" key="14">
    <source>
        <dbReference type="EMBL" id="TDU63186.1"/>
    </source>
</evidence>
<evidence type="ECO:0000256" key="5">
    <source>
        <dbReference type="ARBA" id="ARBA00022741"/>
    </source>
</evidence>
<dbReference type="Gene3D" id="1.10.287.130">
    <property type="match status" value="1"/>
</dbReference>
<dbReference type="SMART" id="SM00091">
    <property type="entry name" value="PAS"/>
    <property type="match status" value="1"/>
</dbReference>
<evidence type="ECO:0000256" key="4">
    <source>
        <dbReference type="ARBA" id="ARBA00022679"/>
    </source>
</evidence>
<dbReference type="OrthoDB" id="9806821at2"/>
<dbReference type="Gene3D" id="3.40.50.2300">
    <property type="match status" value="2"/>
</dbReference>
<dbReference type="PRINTS" id="PR00344">
    <property type="entry name" value="BCTRLSENSOR"/>
</dbReference>
<dbReference type="Pfam" id="PF02518">
    <property type="entry name" value="HATPase_c"/>
    <property type="match status" value="1"/>
</dbReference>
<dbReference type="RefSeq" id="WP_133797367.1">
    <property type="nucleotide sequence ID" value="NZ_SOCA01000014.1"/>
</dbReference>
<feature type="domain" description="Response regulatory" evidence="11">
    <location>
        <begin position="12"/>
        <end position="156"/>
    </location>
</feature>
<dbReference type="InterPro" id="IPR000014">
    <property type="entry name" value="PAS"/>
</dbReference>
<dbReference type="Gene3D" id="3.30.565.10">
    <property type="entry name" value="Histidine kinase-like ATPase, C-terminal domain"/>
    <property type="match status" value="1"/>
</dbReference>
<dbReference type="SMART" id="SM00086">
    <property type="entry name" value="PAC"/>
    <property type="match status" value="1"/>
</dbReference>
<dbReference type="GO" id="GO:0000155">
    <property type="term" value="F:phosphorelay sensor kinase activity"/>
    <property type="evidence" value="ECO:0007669"/>
    <property type="project" value="InterPro"/>
</dbReference>
<dbReference type="InterPro" id="IPR001610">
    <property type="entry name" value="PAC"/>
</dbReference>
<feature type="modified residue" description="4-aspartylphosphate" evidence="9">
    <location>
        <position position="626"/>
    </location>
</feature>
<evidence type="ECO:0000256" key="2">
    <source>
        <dbReference type="ARBA" id="ARBA00012438"/>
    </source>
</evidence>
<evidence type="ECO:0000259" key="10">
    <source>
        <dbReference type="PROSITE" id="PS50109"/>
    </source>
</evidence>
<organism evidence="14 15">
    <name type="scientific">Prosthecobacter fusiformis</name>
    <dbReference type="NCBI Taxonomy" id="48464"/>
    <lineage>
        <taxon>Bacteria</taxon>
        <taxon>Pseudomonadati</taxon>
        <taxon>Verrucomicrobiota</taxon>
        <taxon>Verrucomicrobiia</taxon>
        <taxon>Verrucomicrobiales</taxon>
        <taxon>Verrucomicrobiaceae</taxon>
        <taxon>Prosthecobacter</taxon>
    </lineage>
</organism>
<gene>
    <name evidence="14" type="ORF">EI77_04394</name>
</gene>
<dbReference type="Pfam" id="PF00072">
    <property type="entry name" value="Response_reg"/>
    <property type="match status" value="2"/>
</dbReference>
<dbReference type="InterPro" id="IPR036097">
    <property type="entry name" value="HisK_dim/P_sf"/>
</dbReference>
<dbReference type="CDD" id="cd00082">
    <property type="entry name" value="HisKA"/>
    <property type="match status" value="1"/>
</dbReference>
<dbReference type="CDD" id="cd00130">
    <property type="entry name" value="PAS"/>
    <property type="match status" value="1"/>
</dbReference>
<feature type="domain" description="Response regulatory" evidence="11">
    <location>
        <begin position="575"/>
        <end position="689"/>
    </location>
</feature>
<dbReference type="SUPFAM" id="SSF55785">
    <property type="entry name" value="PYP-like sensor domain (PAS domain)"/>
    <property type="match status" value="1"/>
</dbReference>
<keyword evidence="3 9" id="KW-0597">Phosphoprotein</keyword>
<dbReference type="SMART" id="SM00388">
    <property type="entry name" value="HisKA"/>
    <property type="match status" value="1"/>
</dbReference>
<evidence type="ECO:0000256" key="7">
    <source>
        <dbReference type="ARBA" id="ARBA00022840"/>
    </source>
</evidence>
<evidence type="ECO:0000256" key="8">
    <source>
        <dbReference type="ARBA" id="ARBA00023012"/>
    </source>
</evidence>
<feature type="modified residue" description="4-aspartylphosphate" evidence="9">
    <location>
        <position position="87"/>
    </location>
</feature>
<dbReference type="PROSITE" id="PS50110">
    <property type="entry name" value="RESPONSE_REGULATORY"/>
    <property type="match status" value="2"/>
</dbReference>
<dbReference type="SMART" id="SM00387">
    <property type="entry name" value="HATPase_c"/>
    <property type="match status" value="1"/>
</dbReference>
<dbReference type="Proteomes" id="UP000295662">
    <property type="component" value="Unassembled WGS sequence"/>
</dbReference>
<dbReference type="NCBIfam" id="TIGR00229">
    <property type="entry name" value="sensory_box"/>
    <property type="match status" value="1"/>
</dbReference>
<dbReference type="InterPro" id="IPR005467">
    <property type="entry name" value="His_kinase_dom"/>
</dbReference>
<keyword evidence="6" id="KW-0418">Kinase</keyword>
<dbReference type="Pfam" id="PF08448">
    <property type="entry name" value="PAS_4"/>
    <property type="match status" value="1"/>
</dbReference>
<dbReference type="CDD" id="cd00156">
    <property type="entry name" value="REC"/>
    <property type="match status" value="1"/>
</dbReference>
<keyword evidence="5" id="KW-0547">Nucleotide-binding</keyword>
<dbReference type="InterPro" id="IPR004358">
    <property type="entry name" value="Sig_transdc_His_kin-like_C"/>
</dbReference>
<feature type="domain" description="PAS" evidence="12">
    <location>
        <begin position="203"/>
        <end position="242"/>
    </location>
</feature>
<comment type="catalytic activity">
    <reaction evidence="1">
        <text>ATP + protein L-histidine = ADP + protein N-phospho-L-histidine.</text>
        <dbReference type="EC" id="2.7.13.3"/>
    </reaction>
</comment>
<dbReference type="AlphaFoldDB" id="A0A4R7RJV4"/>
<feature type="domain" description="Histidine kinase" evidence="10">
    <location>
        <begin position="332"/>
        <end position="554"/>
    </location>
</feature>
<dbReference type="InterPro" id="IPR001789">
    <property type="entry name" value="Sig_transdc_resp-reg_receiver"/>
</dbReference>
<dbReference type="InterPro" id="IPR035965">
    <property type="entry name" value="PAS-like_dom_sf"/>
</dbReference>
<dbReference type="SUPFAM" id="SSF52172">
    <property type="entry name" value="CheY-like"/>
    <property type="match status" value="2"/>
</dbReference>
<keyword evidence="4" id="KW-0808">Transferase</keyword>
<dbReference type="InterPro" id="IPR011006">
    <property type="entry name" value="CheY-like_superfamily"/>
</dbReference>
<keyword evidence="15" id="KW-1185">Reference proteome</keyword>
<dbReference type="InterPro" id="IPR003661">
    <property type="entry name" value="HisK_dim/P_dom"/>
</dbReference>
<proteinExistence type="predicted"/>
<name>A0A4R7RJV4_9BACT</name>
<dbReference type="SMART" id="SM00448">
    <property type="entry name" value="REC"/>
    <property type="match status" value="2"/>
</dbReference>
<dbReference type="GO" id="GO:0005524">
    <property type="term" value="F:ATP binding"/>
    <property type="evidence" value="ECO:0007669"/>
    <property type="project" value="UniProtKB-KW"/>
</dbReference>
<dbReference type="PROSITE" id="PS50113">
    <property type="entry name" value="PAC"/>
    <property type="match status" value="1"/>
</dbReference>
<keyword evidence="8" id="KW-0902">Two-component regulatory system</keyword>
<reference evidence="14 15" key="1">
    <citation type="submission" date="2019-03" db="EMBL/GenBank/DDBJ databases">
        <title>Genomic Encyclopedia of Archaeal and Bacterial Type Strains, Phase II (KMG-II): from individual species to whole genera.</title>
        <authorList>
            <person name="Goeker M."/>
        </authorList>
    </citation>
    <scope>NUCLEOTIDE SEQUENCE [LARGE SCALE GENOMIC DNA]</scope>
    <source>
        <strain evidence="14 15">ATCC 25309</strain>
    </source>
</reference>